<gene>
    <name evidence="1" type="ORF">PGUG_03147</name>
</gene>
<protein>
    <submittedName>
        <fullName evidence="1">Uncharacterized protein</fullName>
    </submittedName>
</protein>
<dbReference type="KEGG" id="pgu:PGUG_03147"/>
<dbReference type="GeneID" id="5126930"/>
<sequence>MRLGHSLHRGIVDNKIIDLDSRVQLTHIFHGLTEQTISQFHDIGLVDGGDQLTVVLLGKVKCKLGDSLGFEPGHDLHRLNHTRVRLVFQSRIFTFSVFSDEGKVNALQTRLDAGNVFDQDQRSKNIQFFSQRNIQRFAGRSSWSKQDTFQSHLVSLQRFHSLGNPGTLVQTRNINSFPFDGDVFRLENGLDGIGDFLTNTISWNEGDGVLAPVLLGQHRFRRCKRSQATN</sequence>
<dbReference type="RefSeq" id="XP_001485417.1">
    <property type="nucleotide sequence ID" value="XM_001485367.1"/>
</dbReference>
<dbReference type="Proteomes" id="UP000001997">
    <property type="component" value="Unassembled WGS sequence"/>
</dbReference>
<name>A5DIP6_PICGU</name>
<dbReference type="EMBL" id="CH408157">
    <property type="protein sequence ID" value="EDK39048.1"/>
    <property type="molecule type" value="Genomic_DNA"/>
</dbReference>
<dbReference type="HOGENOM" id="CLU_1205160_0_0_1"/>
<dbReference type="eggNOG" id="ENOG502T49I">
    <property type="taxonomic scope" value="Eukaryota"/>
</dbReference>
<dbReference type="VEuPathDB" id="FungiDB:PGUG_03147"/>
<reference evidence="1 2" key="1">
    <citation type="journal article" date="2009" name="Nature">
        <title>Evolution of pathogenicity and sexual reproduction in eight Candida genomes.</title>
        <authorList>
            <person name="Butler G."/>
            <person name="Rasmussen M.D."/>
            <person name="Lin M.F."/>
            <person name="Santos M.A."/>
            <person name="Sakthikumar S."/>
            <person name="Munro C.A."/>
            <person name="Rheinbay E."/>
            <person name="Grabherr M."/>
            <person name="Forche A."/>
            <person name="Reedy J.L."/>
            <person name="Agrafioti I."/>
            <person name="Arnaud M.B."/>
            <person name="Bates S."/>
            <person name="Brown A.J."/>
            <person name="Brunke S."/>
            <person name="Costanzo M.C."/>
            <person name="Fitzpatrick D.A."/>
            <person name="de Groot P.W."/>
            <person name="Harris D."/>
            <person name="Hoyer L.L."/>
            <person name="Hube B."/>
            <person name="Klis F.M."/>
            <person name="Kodira C."/>
            <person name="Lennard N."/>
            <person name="Logue M.E."/>
            <person name="Martin R."/>
            <person name="Neiman A.M."/>
            <person name="Nikolaou E."/>
            <person name="Quail M.A."/>
            <person name="Quinn J."/>
            <person name="Santos M.C."/>
            <person name="Schmitzberger F.F."/>
            <person name="Sherlock G."/>
            <person name="Shah P."/>
            <person name="Silverstein K.A."/>
            <person name="Skrzypek M.S."/>
            <person name="Soll D."/>
            <person name="Staggs R."/>
            <person name="Stansfield I."/>
            <person name="Stumpf M.P."/>
            <person name="Sudbery P.E."/>
            <person name="Srikantha T."/>
            <person name="Zeng Q."/>
            <person name="Berman J."/>
            <person name="Berriman M."/>
            <person name="Heitman J."/>
            <person name="Gow N.A."/>
            <person name="Lorenz M.C."/>
            <person name="Birren B.W."/>
            <person name="Kellis M."/>
            <person name="Cuomo C.A."/>
        </authorList>
    </citation>
    <scope>NUCLEOTIDE SEQUENCE [LARGE SCALE GENOMIC DNA]</scope>
    <source>
        <strain evidence="2">ATCC 6260 / CBS 566 / DSM 6381 / JCM 1539 / NBRC 10279 / NRRL Y-324</strain>
    </source>
</reference>
<keyword evidence="2" id="KW-1185">Reference proteome</keyword>
<evidence type="ECO:0000313" key="1">
    <source>
        <dbReference type="EMBL" id="EDK39048.1"/>
    </source>
</evidence>
<accession>A5DIP6</accession>
<organism evidence="1 2">
    <name type="scientific">Meyerozyma guilliermondii (strain ATCC 6260 / CBS 566 / DSM 6381 / JCM 1539 / NBRC 10279 / NRRL Y-324)</name>
    <name type="common">Yeast</name>
    <name type="synonym">Candida guilliermondii</name>
    <dbReference type="NCBI Taxonomy" id="294746"/>
    <lineage>
        <taxon>Eukaryota</taxon>
        <taxon>Fungi</taxon>
        <taxon>Dikarya</taxon>
        <taxon>Ascomycota</taxon>
        <taxon>Saccharomycotina</taxon>
        <taxon>Pichiomycetes</taxon>
        <taxon>Debaryomycetaceae</taxon>
        <taxon>Meyerozyma</taxon>
    </lineage>
</organism>
<proteinExistence type="predicted"/>
<dbReference type="OrthoDB" id="8060854at2759"/>
<evidence type="ECO:0000313" key="2">
    <source>
        <dbReference type="Proteomes" id="UP000001997"/>
    </source>
</evidence>
<dbReference type="AlphaFoldDB" id="A5DIP6"/>
<dbReference type="InParanoid" id="A5DIP6"/>